<sequence length="54" mass="6424">MDGRSYPEREKPIAATVLLRQMGRFLMHLVHSLQYLRNWSFFHHSTPPRALTET</sequence>
<protein>
    <submittedName>
        <fullName evidence="1">Uncharacterized protein</fullName>
    </submittedName>
</protein>
<organism evidence="1 2">
    <name type="scientific">Ktedonospora formicarum</name>
    <dbReference type="NCBI Taxonomy" id="2778364"/>
    <lineage>
        <taxon>Bacteria</taxon>
        <taxon>Bacillati</taxon>
        <taxon>Chloroflexota</taxon>
        <taxon>Ktedonobacteria</taxon>
        <taxon>Ktedonobacterales</taxon>
        <taxon>Ktedonobacteraceae</taxon>
        <taxon>Ktedonospora</taxon>
    </lineage>
</organism>
<dbReference type="AlphaFoldDB" id="A0A8J3MY81"/>
<reference evidence="1" key="1">
    <citation type="submission" date="2020-10" db="EMBL/GenBank/DDBJ databases">
        <title>Taxonomic study of unclassified bacteria belonging to the class Ktedonobacteria.</title>
        <authorList>
            <person name="Yabe S."/>
            <person name="Wang C.M."/>
            <person name="Zheng Y."/>
            <person name="Sakai Y."/>
            <person name="Cavaletti L."/>
            <person name="Monciardini P."/>
            <person name="Donadio S."/>
        </authorList>
    </citation>
    <scope>NUCLEOTIDE SEQUENCE</scope>
    <source>
        <strain evidence="1">SOSP1-1</strain>
    </source>
</reference>
<comment type="caution">
    <text evidence="1">The sequence shown here is derived from an EMBL/GenBank/DDBJ whole genome shotgun (WGS) entry which is preliminary data.</text>
</comment>
<evidence type="ECO:0000313" key="2">
    <source>
        <dbReference type="Proteomes" id="UP000612362"/>
    </source>
</evidence>
<keyword evidence="2" id="KW-1185">Reference proteome</keyword>
<accession>A0A8J3MY81</accession>
<proteinExistence type="predicted"/>
<name>A0A8J3MY81_9CHLR</name>
<evidence type="ECO:0000313" key="1">
    <source>
        <dbReference type="EMBL" id="GHO50518.1"/>
    </source>
</evidence>
<dbReference type="Proteomes" id="UP000612362">
    <property type="component" value="Unassembled WGS sequence"/>
</dbReference>
<dbReference type="EMBL" id="BNJF01000008">
    <property type="protein sequence ID" value="GHO50518.1"/>
    <property type="molecule type" value="Genomic_DNA"/>
</dbReference>
<gene>
    <name evidence="1" type="ORF">KSX_86810</name>
</gene>